<dbReference type="Proteomes" id="UP000636960">
    <property type="component" value="Unassembled WGS sequence"/>
</dbReference>
<dbReference type="RefSeq" id="WP_203788650.1">
    <property type="nucleotide sequence ID" value="NZ_BOMV01000087.1"/>
</dbReference>
<dbReference type="AlphaFoldDB" id="A0A919N2K7"/>
<evidence type="ECO:0000313" key="2">
    <source>
        <dbReference type="Proteomes" id="UP000636960"/>
    </source>
</evidence>
<protein>
    <submittedName>
        <fullName evidence="1">Uncharacterized protein</fullName>
    </submittedName>
</protein>
<proteinExistence type="predicted"/>
<evidence type="ECO:0000313" key="1">
    <source>
        <dbReference type="EMBL" id="GIF00643.1"/>
    </source>
</evidence>
<reference evidence="1" key="1">
    <citation type="submission" date="2021-01" db="EMBL/GenBank/DDBJ databases">
        <title>Whole genome shotgun sequence of Actinoplanes rishiriensis NBRC 108556.</title>
        <authorList>
            <person name="Komaki H."/>
            <person name="Tamura T."/>
        </authorList>
    </citation>
    <scope>NUCLEOTIDE SEQUENCE</scope>
    <source>
        <strain evidence="1">NBRC 108556</strain>
    </source>
</reference>
<sequence>MSHPLVPAGRTTLVPGRLDASVFQHHADPDIALWVFTTHGFEALGGRELVLFVRRHGNAHPQSPFQIFSVIFDQVSRGASVNPDTLLTLGGNLDLDPRVGGLLCLDFRDDSRQRLPRADAYGHQTFPILLLPLLTEEAEATRMLGQPRMLSQLSRATDCWPYPWWFEPGRKPALTMTPPAGRNPSMLAGLPLDRAPVSYLEALLTGPHLDLRLPIEDCDRFVELLSGGRDTMVLFPCALSPAAHGRLVWEPGQDHIGAQAEPGRTVGHGEMRLAGNFLVLAHGDVADETRFLEDGFAVMVAGPTWQRLIDALRAKKPVTWRASGYVTEVSLDLHRRTHTSPFVDTGREDFMTYSPDQLYPRAGERRLRNAELDRTVLLTDQRTIAAAVTAEALAAYLHELELAVDDELEGVEHGCEEIAVFVQLPVGVSMAARPDVLPVRVGERLVRRLDEVPAPPIEGVMVQLEVYFRCGRG</sequence>
<keyword evidence="2" id="KW-1185">Reference proteome</keyword>
<gene>
    <name evidence="1" type="ORF">Ari01nite_81070</name>
</gene>
<dbReference type="EMBL" id="BOMV01000087">
    <property type="protein sequence ID" value="GIF00643.1"/>
    <property type="molecule type" value="Genomic_DNA"/>
</dbReference>
<name>A0A919N2K7_9ACTN</name>
<accession>A0A919N2K7</accession>
<organism evidence="1 2">
    <name type="scientific">Paractinoplanes rishiriensis</name>
    <dbReference type="NCBI Taxonomy" id="1050105"/>
    <lineage>
        <taxon>Bacteria</taxon>
        <taxon>Bacillati</taxon>
        <taxon>Actinomycetota</taxon>
        <taxon>Actinomycetes</taxon>
        <taxon>Micromonosporales</taxon>
        <taxon>Micromonosporaceae</taxon>
        <taxon>Paractinoplanes</taxon>
    </lineage>
</organism>
<comment type="caution">
    <text evidence="1">The sequence shown here is derived from an EMBL/GenBank/DDBJ whole genome shotgun (WGS) entry which is preliminary data.</text>
</comment>